<name>A0A2S1SK14_9FLAO</name>
<reference evidence="1 2" key="1">
    <citation type="submission" date="2018-05" db="EMBL/GenBank/DDBJ databases">
        <title>Genome sequencing of Flavobacterium sp. HYN0049.</title>
        <authorList>
            <person name="Yi H."/>
            <person name="Baek C."/>
        </authorList>
    </citation>
    <scope>NUCLEOTIDE SEQUENCE [LARGE SCALE GENOMIC DNA]</scope>
    <source>
        <strain evidence="1 2">HYN0049</strain>
    </source>
</reference>
<organism evidence="1 2">
    <name type="scientific">Flavobacterium pallidum</name>
    <dbReference type="NCBI Taxonomy" id="2172098"/>
    <lineage>
        <taxon>Bacteria</taxon>
        <taxon>Pseudomonadati</taxon>
        <taxon>Bacteroidota</taxon>
        <taxon>Flavobacteriia</taxon>
        <taxon>Flavobacteriales</taxon>
        <taxon>Flavobacteriaceae</taxon>
        <taxon>Flavobacterium</taxon>
    </lineage>
</organism>
<proteinExistence type="predicted"/>
<accession>A0A2S1SK14</accession>
<dbReference type="Proteomes" id="UP000244937">
    <property type="component" value="Chromosome"/>
</dbReference>
<protein>
    <submittedName>
        <fullName evidence="1">Uncharacterized protein</fullName>
    </submittedName>
</protein>
<sequence>MRYFFCKGNKKLQGSGHKGQGLLMRLNNFGRAPRASGRAVRSSPRLAGSGLPLPSLTRYARTGWKNFNFEFEIGLTNIGAELLRCSL</sequence>
<evidence type="ECO:0000313" key="2">
    <source>
        <dbReference type="Proteomes" id="UP000244937"/>
    </source>
</evidence>
<dbReference type="KEGG" id="fpal:HYN49_12855"/>
<evidence type="ECO:0000313" key="1">
    <source>
        <dbReference type="EMBL" id="AWI26715.1"/>
    </source>
</evidence>
<gene>
    <name evidence="1" type="ORF">HYN49_12855</name>
</gene>
<dbReference type="AlphaFoldDB" id="A0A2S1SK14"/>
<keyword evidence="2" id="KW-1185">Reference proteome</keyword>
<dbReference type="EMBL" id="CP029187">
    <property type="protein sequence ID" value="AWI26715.1"/>
    <property type="molecule type" value="Genomic_DNA"/>
</dbReference>